<dbReference type="Pfam" id="PF05719">
    <property type="entry name" value="GPP34"/>
    <property type="match status" value="1"/>
</dbReference>
<gene>
    <name evidence="5" type="ORF">GCM10009823_17890</name>
</gene>
<dbReference type="InterPro" id="IPR008628">
    <property type="entry name" value="GPP34-like"/>
</dbReference>
<dbReference type="Gene3D" id="1.10.3630.10">
    <property type="entry name" value="yeast vps74-n-term truncation variant domain like"/>
    <property type="match status" value="1"/>
</dbReference>
<dbReference type="RefSeq" id="WP_291798959.1">
    <property type="nucleotide sequence ID" value="NZ_BAAAPZ010000006.1"/>
</dbReference>
<evidence type="ECO:0000313" key="5">
    <source>
        <dbReference type="EMBL" id="GAA2097279.1"/>
    </source>
</evidence>
<evidence type="ECO:0000256" key="2">
    <source>
        <dbReference type="ARBA" id="ARBA00023034"/>
    </source>
</evidence>
<comment type="caution">
    <text evidence="5">The sequence shown here is derived from an EMBL/GenBank/DDBJ whole genome shotgun (WGS) entry which is preliminary data.</text>
</comment>
<evidence type="ECO:0000256" key="3">
    <source>
        <dbReference type="ARBA" id="ARBA00023121"/>
    </source>
</evidence>
<protein>
    <recommendedName>
        <fullName evidence="7">GPP34 family phosphoprotein</fullName>
    </recommendedName>
</protein>
<organism evidence="5 6">
    <name type="scientific">Brevibacterium salitolerans</name>
    <dbReference type="NCBI Taxonomy" id="1403566"/>
    <lineage>
        <taxon>Bacteria</taxon>
        <taxon>Bacillati</taxon>
        <taxon>Actinomycetota</taxon>
        <taxon>Actinomycetes</taxon>
        <taxon>Micrococcales</taxon>
        <taxon>Brevibacteriaceae</taxon>
        <taxon>Brevibacterium</taxon>
    </lineage>
</organism>
<keyword evidence="6" id="KW-1185">Reference proteome</keyword>
<keyword evidence="4" id="KW-0472">Membrane</keyword>
<sequence length="239" mass="24352">MLICEDLFLLLTTDEGGTEPWVSYRDYGLAAGLLADLTLAQCLTVEPGRWGGTKVSLAAEADPASTAALREQSPPLAFGIEALADRKPTAVSTVVVAGWFNPRQAIVDGLTERGIVGVVGKRMLGLVPEKHPTLDARPEADTRARLLAALQGARPAAADALILSVLKSLGAAPHVLKAELEAAGMRRGQAHKRIDELTEALPVEASAGGKAVASAIAGIQAAIGAAVAASVAGGAAASN</sequence>
<dbReference type="EMBL" id="BAAAPZ010000006">
    <property type="protein sequence ID" value="GAA2097279.1"/>
    <property type="molecule type" value="Genomic_DNA"/>
</dbReference>
<evidence type="ECO:0008006" key="7">
    <source>
        <dbReference type="Google" id="ProtNLM"/>
    </source>
</evidence>
<proteinExistence type="predicted"/>
<keyword evidence="2" id="KW-0333">Golgi apparatus</keyword>
<keyword evidence="3" id="KW-0446">Lipid-binding</keyword>
<accession>A0ABN2WTA1</accession>
<evidence type="ECO:0000256" key="4">
    <source>
        <dbReference type="ARBA" id="ARBA00023136"/>
    </source>
</evidence>
<evidence type="ECO:0000313" key="6">
    <source>
        <dbReference type="Proteomes" id="UP001500984"/>
    </source>
</evidence>
<comment type="subcellular location">
    <subcellularLocation>
        <location evidence="1">Golgi apparatus membrane</location>
        <topology evidence="1">Peripheral membrane protein</topology>
        <orientation evidence="1">Cytoplasmic side</orientation>
    </subcellularLocation>
</comment>
<dbReference type="Proteomes" id="UP001500984">
    <property type="component" value="Unassembled WGS sequence"/>
</dbReference>
<reference evidence="5 6" key="1">
    <citation type="journal article" date="2019" name="Int. J. Syst. Evol. Microbiol.">
        <title>The Global Catalogue of Microorganisms (GCM) 10K type strain sequencing project: providing services to taxonomists for standard genome sequencing and annotation.</title>
        <authorList>
            <consortium name="The Broad Institute Genomics Platform"/>
            <consortium name="The Broad Institute Genome Sequencing Center for Infectious Disease"/>
            <person name="Wu L."/>
            <person name="Ma J."/>
        </authorList>
    </citation>
    <scope>NUCLEOTIDE SEQUENCE [LARGE SCALE GENOMIC DNA]</scope>
    <source>
        <strain evidence="5 6">JCM 15900</strain>
    </source>
</reference>
<evidence type="ECO:0000256" key="1">
    <source>
        <dbReference type="ARBA" id="ARBA00004255"/>
    </source>
</evidence>
<dbReference type="InterPro" id="IPR038261">
    <property type="entry name" value="GPP34-like_sf"/>
</dbReference>
<name>A0ABN2WTA1_9MICO</name>